<evidence type="ECO:0000256" key="6">
    <source>
        <dbReference type="ARBA" id="ARBA00022842"/>
    </source>
</evidence>
<dbReference type="PANTHER" id="PTHR33653:SF1">
    <property type="entry name" value="RIBONUCLEASE VAPC2"/>
    <property type="match status" value="1"/>
</dbReference>
<evidence type="ECO:0000256" key="2">
    <source>
        <dbReference type="ARBA" id="ARBA00022649"/>
    </source>
</evidence>
<dbReference type="InterPro" id="IPR002716">
    <property type="entry name" value="PIN_dom"/>
</dbReference>
<dbReference type="RefSeq" id="WP_188830997.1">
    <property type="nucleotide sequence ID" value="NZ_BMMW01000006.1"/>
</dbReference>
<gene>
    <name evidence="9" type="ORF">GCM10011591_44350</name>
</gene>
<keyword evidence="2" id="KW-1277">Toxin-antitoxin system</keyword>
<keyword evidence="5" id="KW-0378">Hydrolase</keyword>
<accession>A0A917QT59</accession>
<evidence type="ECO:0000313" key="10">
    <source>
        <dbReference type="Proteomes" id="UP000612956"/>
    </source>
</evidence>
<dbReference type="CDD" id="cd18746">
    <property type="entry name" value="PIN_VapC4-5_FitB-like"/>
    <property type="match status" value="1"/>
</dbReference>
<dbReference type="PANTHER" id="PTHR33653">
    <property type="entry name" value="RIBONUCLEASE VAPC2"/>
    <property type="match status" value="1"/>
</dbReference>
<evidence type="ECO:0000256" key="5">
    <source>
        <dbReference type="ARBA" id="ARBA00022801"/>
    </source>
</evidence>
<keyword evidence="4" id="KW-0479">Metal-binding</keyword>
<comment type="cofactor">
    <cofactor evidence="1">
        <name>Mg(2+)</name>
        <dbReference type="ChEBI" id="CHEBI:18420"/>
    </cofactor>
</comment>
<evidence type="ECO:0000256" key="7">
    <source>
        <dbReference type="ARBA" id="ARBA00038093"/>
    </source>
</evidence>
<evidence type="ECO:0000256" key="3">
    <source>
        <dbReference type="ARBA" id="ARBA00022722"/>
    </source>
</evidence>
<dbReference type="SUPFAM" id="SSF88723">
    <property type="entry name" value="PIN domain-like"/>
    <property type="match status" value="1"/>
</dbReference>
<comment type="similarity">
    <text evidence="7">Belongs to the PINc/VapC protein family.</text>
</comment>
<dbReference type="Proteomes" id="UP000612956">
    <property type="component" value="Unassembled WGS sequence"/>
</dbReference>
<dbReference type="InterPro" id="IPR050556">
    <property type="entry name" value="Type_II_TA_system_RNase"/>
</dbReference>
<dbReference type="GO" id="GO:0046872">
    <property type="term" value="F:metal ion binding"/>
    <property type="evidence" value="ECO:0007669"/>
    <property type="project" value="UniProtKB-KW"/>
</dbReference>
<evidence type="ECO:0000256" key="4">
    <source>
        <dbReference type="ARBA" id="ARBA00022723"/>
    </source>
</evidence>
<sequence length="142" mass="15856">MSFLLDTNVLSELRKSPRSASPAVRAWTARHRPSDLYLSTITVMEVELGICRVERRDPAQGARLRSWLESEVLDAFAGRVLALDMAVGRRAARLHVPDPRPERDAMIAATASEHGMSVVTRNVKDFVPMDVPVINPWDHVDS</sequence>
<protein>
    <submittedName>
        <fullName evidence="9">Twitching motility protein PilT</fullName>
    </submittedName>
</protein>
<proteinExistence type="inferred from homology"/>
<dbReference type="InterPro" id="IPR029060">
    <property type="entry name" value="PIN-like_dom_sf"/>
</dbReference>
<evidence type="ECO:0000313" key="9">
    <source>
        <dbReference type="EMBL" id="GGK67322.1"/>
    </source>
</evidence>
<dbReference type="Pfam" id="PF01850">
    <property type="entry name" value="PIN"/>
    <property type="match status" value="1"/>
</dbReference>
<keyword evidence="3" id="KW-0540">Nuclease</keyword>
<reference evidence="9" key="1">
    <citation type="journal article" date="2014" name="Int. J. Syst. Evol. Microbiol.">
        <title>Complete genome sequence of Corynebacterium casei LMG S-19264T (=DSM 44701T), isolated from a smear-ripened cheese.</title>
        <authorList>
            <consortium name="US DOE Joint Genome Institute (JGI-PGF)"/>
            <person name="Walter F."/>
            <person name="Albersmeier A."/>
            <person name="Kalinowski J."/>
            <person name="Ruckert C."/>
        </authorList>
    </citation>
    <scope>NUCLEOTIDE SEQUENCE</scope>
    <source>
        <strain evidence="9">CGMCC 4.7278</strain>
    </source>
</reference>
<dbReference type="AlphaFoldDB" id="A0A917QT59"/>
<dbReference type="Gene3D" id="3.40.50.1010">
    <property type="entry name" value="5'-nuclease"/>
    <property type="match status" value="1"/>
</dbReference>
<feature type="domain" description="PIN" evidence="8">
    <location>
        <begin position="4"/>
        <end position="122"/>
    </location>
</feature>
<dbReference type="GO" id="GO:0016787">
    <property type="term" value="F:hydrolase activity"/>
    <property type="evidence" value="ECO:0007669"/>
    <property type="project" value="UniProtKB-KW"/>
</dbReference>
<organism evidence="9 10">
    <name type="scientific">Nocardia camponoti</name>
    <dbReference type="NCBI Taxonomy" id="1616106"/>
    <lineage>
        <taxon>Bacteria</taxon>
        <taxon>Bacillati</taxon>
        <taxon>Actinomycetota</taxon>
        <taxon>Actinomycetes</taxon>
        <taxon>Mycobacteriales</taxon>
        <taxon>Nocardiaceae</taxon>
        <taxon>Nocardia</taxon>
    </lineage>
</organism>
<reference evidence="9" key="2">
    <citation type="submission" date="2020-09" db="EMBL/GenBank/DDBJ databases">
        <authorList>
            <person name="Sun Q."/>
            <person name="Zhou Y."/>
        </authorList>
    </citation>
    <scope>NUCLEOTIDE SEQUENCE</scope>
    <source>
        <strain evidence="9">CGMCC 4.7278</strain>
    </source>
</reference>
<name>A0A917QT59_9NOCA</name>
<dbReference type="GO" id="GO:0004518">
    <property type="term" value="F:nuclease activity"/>
    <property type="evidence" value="ECO:0007669"/>
    <property type="project" value="UniProtKB-KW"/>
</dbReference>
<keyword evidence="6" id="KW-0460">Magnesium</keyword>
<dbReference type="EMBL" id="BMMW01000006">
    <property type="protein sequence ID" value="GGK67322.1"/>
    <property type="molecule type" value="Genomic_DNA"/>
</dbReference>
<evidence type="ECO:0000259" key="8">
    <source>
        <dbReference type="Pfam" id="PF01850"/>
    </source>
</evidence>
<comment type="caution">
    <text evidence="9">The sequence shown here is derived from an EMBL/GenBank/DDBJ whole genome shotgun (WGS) entry which is preliminary data.</text>
</comment>
<evidence type="ECO:0000256" key="1">
    <source>
        <dbReference type="ARBA" id="ARBA00001946"/>
    </source>
</evidence>
<keyword evidence="10" id="KW-1185">Reference proteome</keyword>